<evidence type="ECO:0000256" key="2">
    <source>
        <dbReference type="ARBA" id="ARBA00004514"/>
    </source>
</evidence>
<comment type="subcellular location">
    <subcellularLocation>
        <location evidence="2 12">Cytoplasm</location>
        <location evidence="2 12">Cytosol</location>
    </subcellularLocation>
</comment>
<evidence type="ECO:0000256" key="6">
    <source>
        <dbReference type="ARBA" id="ARBA00022687"/>
    </source>
</evidence>
<dbReference type="InterPro" id="IPR033509">
    <property type="entry name" value="RNF146"/>
</dbReference>
<comment type="caution">
    <text evidence="16">The sequence shown here is derived from an EMBL/GenBank/DDBJ whole genome shotgun (WGS) entry which is preliminary data.</text>
</comment>
<evidence type="ECO:0000313" key="17">
    <source>
        <dbReference type="Proteomes" id="UP000821853"/>
    </source>
</evidence>
<dbReference type="CDD" id="cd16546">
    <property type="entry name" value="RING-HC_RNF146"/>
    <property type="match status" value="1"/>
</dbReference>
<feature type="domain" description="RING-type" evidence="14">
    <location>
        <begin position="43"/>
        <end position="81"/>
    </location>
</feature>
<dbReference type="PROSITE" id="PS50089">
    <property type="entry name" value="ZF_RING_2"/>
    <property type="match status" value="1"/>
</dbReference>
<keyword evidence="6" id="KW-0879">Wnt signaling pathway</keyword>
<dbReference type="InterPro" id="IPR017907">
    <property type="entry name" value="Znf_RING_CS"/>
</dbReference>
<accession>A0A9J6FM16</accession>
<dbReference type="InterPro" id="IPR001841">
    <property type="entry name" value="Znf_RING"/>
</dbReference>
<reference evidence="16 17" key="1">
    <citation type="journal article" date="2020" name="Cell">
        <title>Large-Scale Comparative Analyses of Tick Genomes Elucidate Their Genetic Diversity and Vector Capacities.</title>
        <authorList>
            <consortium name="Tick Genome and Microbiome Consortium (TIGMIC)"/>
            <person name="Jia N."/>
            <person name="Wang J."/>
            <person name="Shi W."/>
            <person name="Du L."/>
            <person name="Sun Y."/>
            <person name="Zhan W."/>
            <person name="Jiang J.F."/>
            <person name="Wang Q."/>
            <person name="Zhang B."/>
            <person name="Ji P."/>
            <person name="Bell-Sakyi L."/>
            <person name="Cui X.M."/>
            <person name="Yuan T.T."/>
            <person name="Jiang B.G."/>
            <person name="Yang W.F."/>
            <person name="Lam T.T."/>
            <person name="Chang Q.C."/>
            <person name="Ding S.J."/>
            <person name="Wang X.J."/>
            <person name="Zhu J.G."/>
            <person name="Ruan X.D."/>
            <person name="Zhao L."/>
            <person name="Wei J.T."/>
            <person name="Ye R.Z."/>
            <person name="Que T.C."/>
            <person name="Du C.H."/>
            <person name="Zhou Y.H."/>
            <person name="Cheng J.X."/>
            <person name="Dai P.F."/>
            <person name="Guo W.B."/>
            <person name="Han X.H."/>
            <person name="Huang E.J."/>
            <person name="Li L.F."/>
            <person name="Wei W."/>
            <person name="Gao Y.C."/>
            <person name="Liu J.Z."/>
            <person name="Shao H.Z."/>
            <person name="Wang X."/>
            <person name="Wang C.C."/>
            <person name="Yang T.C."/>
            <person name="Huo Q.B."/>
            <person name="Li W."/>
            <person name="Chen H.Y."/>
            <person name="Chen S.E."/>
            <person name="Zhou L.G."/>
            <person name="Ni X.B."/>
            <person name="Tian J.H."/>
            <person name="Sheng Y."/>
            <person name="Liu T."/>
            <person name="Pan Y.S."/>
            <person name="Xia L.Y."/>
            <person name="Li J."/>
            <person name="Zhao F."/>
            <person name="Cao W.C."/>
        </authorList>
    </citation>
    <scope>NUCLEOTIDE SEQUENCE [LARGE SCALE GENOMIC DNA]</scope>
    <source>
        <strain evidence="16">HaeL-2018</strain>
    </source>
</reference>
<dbReference type="InterPro" id="IPR018123">
    <property type="entry name" value="WWE-dom_subgr"/>
</dbReference>
<evidence type="ECO:0000256" key="4">
    <source>
        <dbReference type="ARBA" id="ARBA00022490"/>
    </source>
</evidence>
<evidence type="ECO:0000259" key="14">
    <source>
        <dbReference type="PROSITE" id="PS50089"/>
    </source>
</evidence>
<dbReference type="GO" id="GO:0005829">
    <property type="term" value="C:cytosol"/>
    <property type="evidence" value="ECO:0007669"/>
    <property type="project" value="UniProtKB-SubCell"/>
</dbReference>
<dbReference type="AlphaFoldDB" id="A0A9J6FM16"/>
<dbReference type="GO" id="GO:0051865">
    <property type="term" value="P:protein autoubiquitination"/>
    <property type="evidence" value="ECO:0007669"/>
    <property type="project" value="UniProtKB-UniRule"/>
</dbReference>
<dbReference type="EMBL" id="JABSTR010000002">
    <property type="protein sequence ID" value="KAH9363464.1"/>
    <property type="molecule type" value="Genomic_DNA"/>
</dbReference>
<evidence type="ECO:0000256" key="1">
    <source>
        <dbReference type="ARBA" id="ARBA00000900"/>
    </source>
</evidence>
<keyword evidence="9 12" id="KW-0833">Ubl conjugation pathway</keyword>
<evidence type="ECO:0000256" key="8">
    <source>
        <dbReference type="ARBA" id="ARBA00022771"/>
    </source>
</evidence>
<dbReference type="SMART" id="SM00678">
    <property type="entry name" value="WWE"/>
    <property type="match status" value="1"/>
</dbReference>
<comment type="domain">
    <text evidence="12">The WWE domain mediates non-covalent poly(ADP-ribose)-binding.</text>
</comment>
<name>A0A9J6FM16_HAELO</name>
<evidence type="ECO:0000256" key="12">
    <source>
        <dbReference type="RuleBase" id="RU367115"/>
    </source>
</evidence>
<dbReference type="OrthoDB" id="10065815at2759"/>
<evidence type="ECO:0000256" key="11">
    <source>
        <dbReference type="PROSITE-ProRule" id="PRU00175"/>
    </source>
</evidence>
<keyword evidence="8 11" id="KW-0863">Zinc-finger</keyword>
<dbReference type="GO" id="GO:0006511">
    <property type="term" value="P:ubiquitin-dependent protein catabolic process"/>
    <property type="evidence" value="ECO:0007669"/>
    <property type="project" value="UniProtKB-UniRule"/>
</dbReference>
<evidence type="ECO:0000256" key="7">
    <source>
        <dbReference type="ARBA" id="ARBA00022723"/>
    </source>
</evidence>
<evidence type="ECO:0000256" key="9">
    <source>
        <dbReference type="ARBA" id="ARBA00022786"/>
    </source>
</evidence>
<gene>
    <name evidence="16" type="ORF">HPB48_006003</name>
</gene>
<protein>
    <recommendedName>
        <fullName evidence="12">E3 ubiquitin-protein ligase</fullName>
        <ecNumber evidence="12">2.3.2.27</ecNumber>
    </recommendedName>
</protein>
<dbReference type="Gene3D" id="3.30.40.10">
    <property type="entry name" value="Zinc/RING finger domain, C3HC4 (zinc finger)"/>
    <property type="match status" value="1"/>
</dbReference>
<dbReference type="Gene3D" id="3.30.720.50">
    <property type="match status" value="1"/>
</dbReference>
<feature type="domain" description="WWE" evidence="15">
    <location>
        <begin position="99"/>
        <end position="175"/>
    </location>
</feature>
<feature type="region of interest" description="Disordered" evidence="13">
    <location>
        <begin position="1"/>
        <end position="25"/>
    </location>
</feature>
<dbReference type="Pfam" id="PF13920">
    <property type="entry name" value="zf-C3HC4_3"/>
    <property type="match status" value="1"/>
</dbReference>
<dbReference type="EC" id="2.3.2.27" evidence="12"/>
<dbReference type="SMART" id="SM00184">
    <property type="entry name" value="RING"/>
    <property type="match status" value="1"/>
</dbReference>
<evidence type="ECO:0000256" key="10">
    <source>
        <dbReference type="ARBA" id="ARBA00022833"/>
    </source>
</evidence>
<dbReference type="GO" id="GO:0016055">
    <property type="term" value="P:Wnt signaling pathway"/>
    <property type="evidence" value="ECO:0007669"/>
    <property type="project" value="UniProtKB-KW"/>
</dbReference>
<comment type="function">
    <text evidence="12">E3 ubiquitin-protein ligase that specifically binds poly-ADP-ribosylated proteins and mediates their ubiquitination and subsequent degradation.</text>
</comment>
<dbReference type="InterPro" id="IPR004170">
    <property type="entry name" value="WWE_dom"/>
</dbReference>
<dbReference type="GO" id="GO:0008270">
    <property type="term" value="F:zinc ion binding"/>
    <property type="evidence" value="ECO:0007669"/>
    <property type="project" value="UniProtKB-UniRule"/>
</dbReference>
<dbReference type="Proteomes" id="UP000821853">
    <property type="component" value="Chromosome 10"/>
</dbReference>
<dbReference type="SUPFAM" id="SSF117839">
    <property type="entry name" value="WWE domain"/>
    <property type="match status" value="1"/>
</dbReference>
<evidence type="ECO:0000256" key="13">
    <source>
        <dbReference type="SAM" id="MobiDB-lite"/>
    </source>
</evidence>
<dbReference type="GO" id="GO:0005634">
    <property type="term" value="C:nucleus"/>
    <property type="evidence" value="ECO:0007669"/>
    <property type="project" value="TreeGrafter"/>
</dbReference>
<dbReference type="OMA" id="ECSATEH"/>
<keyword evidence="5 12" id="KW-0808">Transferase</keyword>
<dbReference type="PROSITE" id="PS00518">
    <property type="entry name" value="ZF_RING_1"/>
    <property type="match status" value="1"/>
</dbReference>
<dbReference type="InterPro" id="IPR044110">
    <property type="entry name" value="RING-HC_RNF146"/>
</dbReference>
<dbReference type="GO" id="GO:0072572">
    <property type="term" value="F:poly-ADP-D-ribose binding"/>
    <property type="evidence" value="ECO:0007669"/>
    <property type="project" value="UniProtKB-UniRule"/>
</dbReference>
<organism evidence="16 17">
    <name type="scientific">Haemaphysalis longicornis</name>
    <name type="common">Bush tick</name>
    <dbReference type="NCBI Taxonomy" id="44386"/>
    <lineage>
        <taxon>Eukaryota</taxon>
        <taxon>Metazoa</taxon>
        <taxon>Ecdysozoa</taxon>
        <taxon>Arthropoda</taxon>
        <taxon>Chelicerata</taxon>
        <taxon>Arachnida</taxon>
        <taxon>Acari</taxon>
        <taxon>Parasitiformes</taxon>
        <taxon>Ixodida</taxon>
        <taxon>Ixodoidea</taxon>
        <taxon>Ixodidae</taxon>
        <taxon>Haemaphysalinae</taxon>
        <taxon>Haemaphysalis</taxon>
    </lineage>
</organism>
<dbReference type="Pfam" id="PF02825">
    <property type="entry name" value="WWE"/>
    <property type="match status" value="1"/>
</dbReference>
<proteinExistence type="predicted"/>
<feature type="region of interest" description="Disordered" evidence="13">
    <location>
        <begin position="188"/>
        <end position="269"/>
    </location>
</feature>
<evidence type="ECO:0000259" key="15">
    <source>
        <dbReference type="PROSITE" id="PS50918"/>
    </source>
</evidence>
<dbReference type="PANTHER" id="PTHR13417:SF2">
    <property type="entry name" value="E3 UBIQUITIN-PROTEIN LIGASE RNF146"/>
    <property type="match status" value="1"/>
</dbReference>
<evidence type="ECO:0000256" key="3">
    <source>
        <dbReference type="ARBA" id="ARBA00004906"/>
    </source>
</evidence>
<keyword evidence="10 12" id="KW-0862">Zinc</keyword>
<dbReference type="InterPro" id="IPR037197">
    <property type="entry name" value="WWE_dom_sf"/>
</dbReference>
<sequence length="314" mass="34716">MDSSKNSLCSARFEQQGSMDKQGDATETSLCGEEELRVPRLECAICLQKCIHPARLPCGHIFCYLCVKGIANQSKRCAMCRQEIPADFVEKPELVLDPECEHDAPPTEESYRWFYEGRNGWWQYDERTSAELEAASAKGEPRCEVLIAGFLYIVDFELMVQFRRNDFSRRRRVKRDLASVPKKGIAGIRLEEPAQDPSSNVAARECGVSSRTRRQASRSGSSSSDDGSGNTQVSSSQRPGEPTVEPASTFLDSPNGAGDASELLSDEEASTAAILEGDSFRALSLEDSGEMGSGDSFASTPIRHGRRRYYEDNL</sequence>
<dbReference type="PANTHER" id="PTHR13417">
    <property type="entry name" value="E3 UBIQUITIN-PROTEIN LIGASE RNF146"/>
    <property type="match status" value="1"/>
</dbReference>
<keyword evidence="17" id="KW-1185">Reference proteome</keyword>
<dbReference type="PROSITE" id="PS50918">
    <property type="entry name" value="WWE"/>
    <property type="match status" value="1"/>
</dbReference>
<comment type="PTM">
    <text evidence="12">Ubiquitinated; autoubiquitinated.</text>
</comment>
<comment type="catalytic activity">
    <reaction evidence="1 12">
        <text>S-ubiquitinyl-[E2 ubiquitin-conjugating enzyme]-L-cysteine + [acceptor protein]-L-lysine = [E2 ubiquitin-conjugating enzyme]-L-cysteine + N(6)-ubiquitinyl-[acceptor protein]-L-lysine.</text>
        <dbReference type="EC" id="2.3.2.27"/>
    </reaction>
</comment>
<dbReference type="InterPro" id="IPR013083">
    <property type="entry name" value="Znf_RING/FYVE/PHD"/>
</dbReference>
<feature type="compositionally biased region" description="Low complexity" evidence="13">
    <location>
        <begin position="217"/>
        <end position="229"/>
    </location>
</feature>
<dbReference type="SUPFAM" id="SSF57850">
    <property type="entry name" value="RING/U-box"/>
    <property type="match status" value="1"/>
</dbReference>
<comment type="pathway">
    <text evidence="3 12">Protein modification; protein ubiquitination.</text>
</comment>
<dbReference type="GO" id="GO:0061630">
    <property type="term" value="F:ubiquitin protein ligase activity"/>
    <property type="evidence" value="ECO:0007669"/>
    <property type="project" value="UniProtKB-UniRule"/>
</dbReference>
<keyword evidence="4 12" id="KW-0963">Cytoplasm</keyword>
<keyword evidence="7 12" id="KW-0479">Metal-binding</keyword>
<dbReference type="VEuPathDB" id="VectorBase:HLOH_064204"/>
<evidence type="ECO:0000313" key="16">
    <source>
        <dbReference type="EMBL" id="KAH9363464.1"/>
    </source>
</evidence>
<dbReference type="FunFam" id="3.30.720.50:FF:000003">
    <property type="entry name" value="E3 ubiquitin-protein ligase RNF146"/>
    <property type="match status" value="1"/>
</dbReference>
<evidence type="ECO:0000256" key="5">
    <source>
        <dbReference type="ARBA" id="ARBA00022679"/>
    </source>
</evidence>